<dbReference type="SUPFAM" id="SSF81321">
    <property type="entry name" value="Family A G protein-coupled receptor-like"/>
    <property type="match status" value="1"/>
</dbReference>
<protein>
    <recommendedName>
        <fullName evidence="10">G-protein coupled receptors family 1 profile domain-containing protein</fullName>
    </recommendedName>
</protein>
<evidence type="ECO:0000259" key="10">
    <source>
        <dbReference type="PROSITE" id="PS50262"/>
    </source>
</evidence>
<evidence type="ECO:0000256" key="9">
    <source>
        <dbReference type="SAM" id="Phobius"/>
    </source>
</evidence>
<reference evidence="11 12" key="1">
    <citation type="submission" date="2020-08" db="EMBL/GenBank/DDBJ databases">
        <authorList>
            <person name="Koutsovoulos G."/>
            <person name="Danchin GJ E."/>
        </authorList>
    </citation>
    <scope>NUCLEOTIDE SEQUENCE [LARGE SCALE GENOMIC DNA]</scope>
</reference>
<dbReference type="OrthoDB" id="6076970at2759"/>
<dbReference type="InterPro" id="IPR017452">
    <property type="entry name" value="GPCR_Rhodpsn_7TM"/>
</dbReference>
<evidence type="ECO:0000256" key="2">
    <source>
        <dbReference type="ARBA" id="ARBA00022475"/>
    </source>
</evidence>
<evidence type="ECO:0000256" key="6">
    <source>
        <dbReference type="ARBA" id="ARBA00023136"/>
    </source>
</evidence>
<gene>
    <name evidence="11" type="ORF">MENT_LOCUS37706</name>
</gene>
<keyword evidence="3 9" id="KW-0812">Transmembrane</keyword>
<name>A0A6V7WE68_MELEN</name>
<feature type="transmembrane region" description="Helical" evidence="9">
    <location>
        <begin position="211"/>
        <end position="234"/>
    </location>
</feature>
<dbReference type="PANTHER" id="PTHR24229:SF40">
    <property type="entry name" value="ALLATOSTATIN C RECEPTOR 1-RELATED"/>
    <property type="match status" value="1"/>
</dbReference>
<keyword evidence="7" id="KW-0675">Receptor</keyword>
<dbReference type="Gene3D" id="1.20.1070.10">
    <property type="entry name" value="Rhodopsin 7-helix transmembrane proteins"/>
    <property type="match status" value="1"/>
</dbReference>
<evidence type="ECO:0000256" key="4">
    <source>
        <dbReference type="ARBA" id="ARBA00022989"/>
    </source>
</evidence>
<dbReference type="AlphaFoldDB" id="A0A6V7WE68"/>
<dbReference type="CDD" id="cd00637">
    <property type="entry name" value="7tm_classA_rhodopsin-like"/>
    <property type="match status" value="1"/>
</dbReference>
<dbReference type="GO" id="GO:0004930">
    <property type="term" value="F:G protein-coupled receptor activity"/>
    <property type="evidence" value="ECO:0007669"/>
    <property type="project" value="UniProtKB-KW"/>
</dbReference>
<comment type="caution">
    <text evidence="11">The sequence shown here is derived from an EMBL/GenBank/DDBJ whole genome shotgun (WGS) entry which is preliminary data.</text>
</comment>
<feature type="transmembrane region" description="Helical" evidence="9">
    <location>
        <begin position="157"/>
        <end position="176"/>
    </location>
</feature>
<feature type="transmembrane region" description="Helical" evidence="9">
    <location>
        <begin position="71"/>
        <end position="92"/>
    </location>
</feature>
<accession>A0A6V7WE68</accession>
<evidence type="ECO:0000256" key="1">
    <source>
        <dbReference type="ARBA" id="ARBA00004651"/>
    </source>
</evidence>
<dbReference type="PROSITE" id="PS50262">
    <property type="entry name" value="G_PROTEIN_RECEP_F1_2"/>
    <property type="match status" value="1"/>
</dbReference>
<dbReference type="Pfam" id="PF00001">
    <property type="entry name" value="7tm_1"/>
    <property type="match status" value="1"/>
</dbReference>
<evidence type="ECO:0000256" key="8">
    <source>
        <dbReference type="ARBA" id="ARBA00023224"/>
    </source>
</evidence>
<dbReference type="PANTHER" id="PTHR24229">
    <property type="entry name" value="NEUROPEPTIDES RECEPTOR"/>
    <property type="match status" value="1"/>
</dbReference>
<dbReference type="InterPro" id="IPR000276">
    <property type="entry name" value="GPCR_Rhodpsn"/>
</dbReference>
<organism evidence="11 12">
    <name type="scientific">Meloidogyne enterolobii</name>
    <name type="common">Root-knot nematode worm</name>
    <name type="synonym">Meloidogyne mayaguensis</name>
    <dbReference type="NCBI Taxonomy" id="390850"/>
    <lineage>
        <taxon>Eukaryota</taxon>
        <taxon>Metazoa</taxon>
        <taxon>Ecdysozoa</taxon>
        <taxon>Nematoda</taxon>
        <taxon>Chromadorea</taxon>
        <taxon>Rhabditida</taxon>
        <taxon>Tylenchina</taxon>
        <taxon>Tylenchomorpha</taxon>
        <taxon>Tylenchoidea</taxon>
        <taxon>Meloidogynidae</taxon>
        <taxon>Meloidogyninae</taxon>
        <taxon>Meloidogyne</taxon>
    </lineage>
</organism>
<keyword evidence="5" id="KW-0297">G-protein coupled receptor</keyword>
<evidence type="ECO:0000313" key="11">
    <source>
        <dbReference type="EMBL" id="CAD2185288.1"/>
    </source>
</evidence>
<dbReference type="GO" id="GO:0043005">
    <property type="term" value="C:neuron projection"/>
    <property type="evidence" value="ECO:0007669"/>
    <property type="project" value="TreeGrafter"/>
</dbReference>
<feature type="transmembrane region" description="Helical" evidence="9">
    <location>
        <begin position="33"/>
        <end position="59"/>
    </location>
</feature>
<proteinExistence type="predicted"/>
<feature type="transmembrane region" description="Helical" evidence="9">
    <location>
        <begin position="305"/>
        <end position="325"/>
    </location>
</feature>
<feature type="domain" description="G-protein coupled receptors family 1 profile" evidence="10">
    <location>
        <begin position="48"/>
        <end position="363"/>
    </location>
</feature>
<sequence>MEEQAKILMTSEFLHRNFTSTELLMPLKGFRQFVAITYLVCNLIGFIANSWVFFVVAPLLWLGHVRVPKSILFHILALCVSDLATMCGMVLLNLEILNGTWRFGLAGCRAYLLFDSLNKFSAPAIVLLISRTCYSIICLDKGRLRQTTNNNSGVKTAFIQVMVALAIVLCLLWPLLVYSQVTEIVVRIDRHKRQELFVRKCAFLPPPNVELLFNIVVSITSYCIPFAGFLFWYASVPFFLWRRKELFSQNPSSSLSTQSTTIKINYLNFLFIFSHQPISIKSGITGSGGIPNSFPAPSVAVIRRVVVTVVVLAMVYLVCWTPYWLGMYAQRLFHLRMTKQTVIVMYYVHLMPYISCAAYPAIFTLFNRPIRSAHYQWRRSMQRRMNGSQLVRRVRDVLVTRTDSQRSMNRRGTTKISSSILRERPSSCEMERHQSCVLLTRKESPLAAVSF</sequence>
<keyword evidence="4 9" id="KW-1133">Transmembrane helix</keyword>
<comment type="subcellular location">
    <subcellularLocation>
        <location evidence="1">Cell membrane</location>
        <topology evidence="1">Multi-pass membrane protein</topology>
    </subcellularLocation>
</comment>
<dbReference type="GO" id="GO:0005886">
    <property type="term" value="C:plasma membrane"/>
    <property type="evidence" value="ECO:0007669"/>
    <property type="project" value="UniProtKB-SubCell"/>
</dbReference>
<evidence type="ECO:0000256" key="5">
    <source>
        <dbReference type="ARBA" id="ARBA00023040"/>
    </source>
</evidence>
<evidence type="ECO:0000256" key="3">
    <source>
        <dbReference type="ARBA" id="ARBA00022692"/>
    </source>
</evidence>
<keyword evidence="8" id="KW-0807">Transducer</keyword>
<dbReference type="Proteomes" id="UP000580250">
    <property type="component" value="Unassembled WGS sequence"/>
</dbReference>
<feature type="transmembrane region" description="Helical" evidence="9">
    <location>
        <begin position="345"/>
        <end position="366"/>
    </location>
</feature>
<evidence type="ECO:0000313" key="12">
    <source>
        <dbReference type="Proteomes" id="UP000580250"/>
    </source>
</evidence>
<dbReference type="EMBL" id="CAJEWN010000539">
    <property type="protein sequence ID" value="CAD2185288.1"/>
    <property type="molecule type" value="Genomic_DNA"/>
</dbReference>
<dbReference type="GO" id="GO:0042277">
    <property type="term" value="F:peptide binding"/>
    <property type="evidence" value="ECO:0007669"/>
    <property type="project" value="TreeGrafter"/>
</dbReference>
<evidence type="ECO:0000256" key="7">
    <source>
        <dbReference type="ARBA" id="ARBA00023170"/>
    </source>
</evidence>
<keyword evidence="6 9" id="KW-0472">Membrane</keyword>
<dbReference type="PRINTS" id="PR00237">
    <property type="entry name" value="GPCRRHODOPSN"/>
</dbReference>
<keyword evidence="2" id="KW-1003">Cell membrane</keyword>